<organism evidence="2 3">
    <name type="scientific">Trichomonas vaginalis (strain ATCC PRA-98 / G3)</name>
    <dbReference type="NCBI Taxonomy" id="412133"/>
    <lineage>
        <taxon>Eukaryota</taxon>
        <taxon>Metamonada</taxon>
        <taxon>Parabasalia</taxon>
        <taxon>Trichomonadida</taxon>
        <taxon>Trichomonadidae</taxon>
        <taxon>Trichomonas</taxon>
    </lineage>
</organism>
<dbReference type="SUPFAM" id="SSF52058">
    <property type="entry name" value="L domain-like"/>
    <property type="match status" value="2"/>
</dbReference>
<dbReference type="Proteomes" id="UP000001542">
    <property type="component" value="Unassembled WGS sequence"/>
</dbReference>
<name>A2F5X3_TRIV3</name>
<dbReference type="InterPro" id="IPR032675">
    <property type="entry name" value="LRR_dom_sf"/>
</dbReference>
<dbReference type="AlphaFoldDB" id="A2F5X3"/>
<dbReference type="PANTHER" id="PTHR45661:SF3">
    <property type="entry name" value="IG-LIKE DOMAIN-CONTAINING PROTEIN"/>
    <property type="match status" value="1"/>
</dbReference>
<gene>
    <name evidence="2" type="ORF">TVAG_468680</name>
</gene>
<evidence type="ECO:0000313" key="2">
    <source>
        <dbReference type="EMBL" id="EAX99698.1"/>
    </source>
</evidence>
<dbReference type="PANTHER" id="PTHR45661">
    <property type="entry name" value="SURFACE ANTIGEN"/>
    <property type="match status" value="1"/>
</dbReference>
<proteinExistence type="predicted"/>
<dbReference type="KEGG" id="tva:4757511"/>
<dbReference type="InParanoid" id="A2F5X3"/>
<keyword evidence="1" id="KW-1133">Transmembrane helix</keyword>
<dbReference type="VEuPathDB" id="TrichDB:TVAGG3_1049790"/>
<dbReference type="RefSeq" id="XP_001312628.1">
    <property type="nucleotide sequence ID" value="XM_001312627.1"/>
</dbReference>
<dbReference type="Gene3D" id="3.80.10.10">
    <property type="entry name" value="Ribonuclease Inhibitor"/>
    <property type="match status" value="2"/>
</dbReference>
<accession>A2F5X3</accession>
<dbReference type="InterPro" id="IPR053139">
    <property type="entry name" value="Surface_bspA-like"/>
</dbReference>
<dbReference type="EMBL" id="DS113628">
    <property type="protein sequence ID" value="EAX99698.1"/>
    <property type="molecule type" value="Genomic_DNA"/>
</dbReference>
<dbReference type="InterPro" id="IPR026906">
    <property type="entry name" value="LRR_5"/>
</dbReference>
<keyword evidence="3" id="KW-1185">Reference proteome</keyword>
<reference evidence="2" key="1">
    <citation type="submission" date="2006-10" db="EMBL/GenBank/DDBJ databases">
        <authorList>
            <person name="Amadeo P."/>
            <person name="Zhao Q."/>
            <person name="Wortman J."/>
            <person name="Fraser-Liggett C."/>
            <person name="Carlton J."/>
        </authorList>
    </citation>
    <scope>NUCLEOTIDE SEQUENCE</scope>
    <source>
        <strain evidence="2">G3</strain>
    </source>
</reference>
<dbReference type="Pfam" id="PF13306">
    <property type="entry name" value="LRR_5"/>
    <property type="match status" value="3"/>
</dbReference>
<feature type="transmembrane region" description="Helical" evidence="1">
    <location>
        <begin position="722"/>
        <end position="745"/>
    </location>
</feature>
<keyword evidence="1" id="KW-0812">Transmembrane</keyword>
<evidence type="ECO:0000313" key="3">
    <source>
        <dbReference type="Proteomes" id="UP000001542"/>
    </source>
</evidence>
<reference evidence="2" key="2">
    <citation type="journal article" date="2007" name="Science">
        <title>Draft genome sequence of the sexually transmitted pathogen Trichomonas vaginalis.</title>
        <authorList>
            <person name="Carlton J.M."/>
            <person name="Hirt R.P."/>
            <person name="Silva J.C."/>
            <person name="Delcher A.L."/>
            <person name="Schatz M."/>
            <person name="Zhao Q."/>
            <person name="Wortman J.R."/>
            <person name="Bidwell S.L."/>
            <person name="Alsmark U.C.M."/>
            <person name="Besteiro S."/>
            <person name="Sicheritz-Ponten T."/>
            <person name="Noel C.J."/>
            <person name="Dacks J.B."/>
            <person name="Foster P.G."/>
            <person name="Simillion C."/>
            <person name="Van de Peer Y."/>
            <person name="Miranda-Saavedra D."/>
            <person name="Barton G.J."/>
            <person name="Westrop G.D."/>
            <person name="Mueller S."/>
            <person name="Dessi D."/>
            <person name="Fiori P.L."/>
            <person name="Ren Q."/>
            <person name="Paulsen I."/>
            <person name="Zhang H."/>
            <person name="Bastida-Corcuera F.D."/>
            <person name="Simoes-Barbosa A."/>
            <person name="Brown M.T."/>
            <person name="Hayes R.D."/>
            <person name="Mukherjee M."/>
            <person name="Okumura C.Y."/>
            <person name="Schneider R."/>
            <person name="Smith A.J."/>
            <person name="Vanacova S."/>
            <person name="Villalvazo M."/>
            <person name="Haas B.J."/>
            <person name="Pertea M."/>
            <person name="Feldblyum T.V."/>
            <person name="Utterback T.R."/>
            <person name="Shu C.L."/>
            <person name="Osoegawa K."/>
            <person name="de Jong P.J."/>
            <person name="Hrdy I."/>
            <person name="Horvathova L."/>
            <person name="Zubacova Z."/>
            <person name="Dolezal P."/>
            <person name="Malik S.B."/>
            <person name="Logsdon J.M. Jr."/>
            <person name="Henze K."/>
            <person name="Gupta A."/>
            <person name="Wang C.C."/>
            <person name="Dunne R.L."/>
            <person name="Upcroft J.A."/>
            <person name="Upcroft P."/>
            <person name="White O."/>
            <person name="Salzberg S.L."/>
            <person name="Tang P."/>
            <person name="Chiu C.-H."/>
            <person name="Lee Y.-S."/>
            <person name="Embley T.M."/>
            <person name="Coombs G.H."/>
            <person name="Mottram J.C."/>
            <person name="Tachezy J."/>
            <person name="Fraser-Liggett C.M."/>
            <person name="Johnson P.J."/>
        </authorList>
    </citation>
    <scope>NUCLEOTIDE SEQUENCE [LARGE SCALE GENOMIC DNA]</scope>
    <source>
        <strain evidence="2">G3</strain>
    </source>
</reference>
<dbReference type="VEuPathDB" id="TrichDB:TVAG_348420"/>
<protein>
    <submittedName>
        <fullName evidence="2">Surface antigen BspA-like</fullName>
    </submittedName>
</protein>
<sequence length="749" mass="86554">MVLDGLLYHTQVFKSYIIPRIHTLKVIEFTKDCTILKLKDLYIEEIIVPNDPEYTYTIEISNALIKTIPPGLESVTCAANLPELETLDLTRCTSIYSNCFFNCTKLKHIIGWGDHEMEVGSSLFEQCPLIDIKEWTDKLILGNDFEYNHGVLTYTYIKEMTIKGVHGWDDYGLLFYCCHELQKVVFEENSNFRYINSCMFANCTKLSEVTLASSITGIGWKAFINTNLTTIDLKNVDTLSFDCFNGAKIKELIFHKVLRELYYYPEDDFFQHLEKITLTGDYQEFPFNRINNPYLKEVLLIDNENFYVENNIVYSANKTSLILYPGGLEAASFEIPENVLEIGLYAFNTTSHLEKIIVHQNLILNSYMFYNCTSVKTIEFKNDKIVGFPNYCFIYCSNLTNIIIPDSVTIDYLGEYCFCGCTSLQTLEFKNELFIVGAGCFMDCASLKDVNLSRLAMIPYQCFKYSPANINLHLSESLQYIEDEAFMESKIQELHCPTNLLNISDYAFFNCTELRTFEFNENIRAIGHLTLSYTSISELLIPNSLVSINVSSFVGSEIDFKFKDGGHPLYYVEGNCFMNKSRGLMFIIKNQRNYFEVPSTVKLIDDRTFQETLIYKVVVTPEKNDINLLENISDSYIICQNGKMYPYTNIYMDCRKIIWDYNNPARYAKEGEYGPTYKIDQNIIEGNEIFYYDDQYTHITDLDENFQKRSVPFETFDSFGTLHVILISMLAVLSTIIIILSIMILNISK</sequence>
<dbReference type="STRING" id="5722.A2F5X3"/>
<keyword evidence="1" id="KW-0472">Membrane</keyword>
<evidence type="ECO:0000256" key="1">
    <source>
        <dbReference type="SAM" id="Phobius"/>
    </source>
</evidence>